<dbReference type="PANTHER" id="PTHR23028:SF53">
    <property type="entry name" value="ACYL_TRANSF_3 DOMAIN-CONTAINING PROTEIN"/>
    <property type="match status" value="1"/>
</dbReference>
<dbReference type="InterPro" id="IPR002656">
    <property type="entry name" value="Acyl_transf_3_dom"/>
</dbReference>
<dbReference type="PANTHER" id="PTHR23028">
    <property type="entry name" value="ACETYLTRANSFERASE"/>
    <property type="match status" value="1"/>
</dbReference>
<dbReference type="GO" id="GO:0000271">
    <property type="term" value="P:polysaccharide biosynthetic process"/>
    <property type="evidence" value="ECO:0007669"/>
    <property type="project" value="TreeGrafter"/>
</dbReference>
<keyword evidence="1" id="KW-1133">Transmembrane helix</keyword>
<dbReference type="EMBL" id="JARK01001338">
    <property type="protein sequence ID" value="EYC32676.1"/>
    <property type="molecule type" value="Genomic_DNA"/>
</dbReference>
<evidence type="ECO:0000259" key="2">
    <source>
        <dbReference type="Pfam" id="PF01757"/>
    </source>
</evidence>
<dbReference type="GO" id="GO:0016747">
    <property type="term" value="F:acyltransferase activity, transferring groups other than amino-acyl groups"/>
    <property type="evidence" value="ECO:0007669"/>
    <property type="project" value="InterPro"/>
</dbReference>
<feature type="transmembrane region" description="Helical" evidence="1">
    <location>
        <begin position="66"/>
        <end position="86"/>
    </location>
</feature>
<dbReference type="InterPro" id="IPR050879">
    <property type="entry name" value="Acyltransferase_3"/>
</dbReference>
<dbReference type="Pfam" id="PF01757">
    <property type="entry name" value="Acyl_transf_3"/>
    <property type="match status" value="1"/>
</dbReference>
<feature type="transmembrane region" description="Helical" evidence="1">
    <location>
        <begin position="92"/>
        <end position="108"/>
    </location>
</feature>
<evidence type="ECO:0000256" key="1">
    <source>
        <dbReference type="SAM" id="Phobius"/>
    </source>
</evidence>
<evidence type="ECO:0000313" key="4">
    <source>
        <dbReference type="Proteomes" id="UP000024635"/>
    </source>
</evidence>
<organism evidence="3 4">
    <name type="scientific">Ancylostoma ceylanicum</name>
    <dbReference type="NCBI Taxonomy" id="53326"/>
    <lineage>
        <taxon>Eukaryota</taxon>
        <taxon>Metazoa</taxon>
        <taxon>Ecdysozoa</taxon>
        <taxon>Nematoda</taxon>
        <taxon>Chromadorea</taxon>
        <taxon>Rhabditida</taxon>
        <taxon>Rhabditina</taxon>
        <taxon>Rhabditomorpha</taxon>
        <taxon>Strongyloidea</taxon>
        <taxon>Ancylostomatidae</taxon>
        <taxon>Ancylostomatinae</taxon>
        <taxon>Ancylostoma</taxon>
    </lineage>
</organism>
<protein>
    <recommendedName>
        <fullName evidence="2">Acyltransferase 3 domain-containing protein</fullName>
    </recommendedName>
</protein>
<keyword evidence="4" id="KW-1185">Reference proteome</keyword>
<keyword evidence="1" id="KW-0472">Membrane</keyword>
<sequence>MNSSRRAVLLLSNFITENDEQHYHRMTPSPSPRGCEKSLKGGLEQQCLLVAAQDEIDNGVVENGRWLHVMVVFLFIWAVTLSLIWLSLPSHILRFSITALTAALIYFGSLQQVPLLANDAIAYVGDISYALYLFHWPVYVMVKPYSLEQPVGERIDTRANDG</sequence>
<proteinExistence type="predicted"/>
<dbReference type="Proteomes" id="UP000024635">
    <property type="component" value="Unassembled WGS sequence"/>
</dbReference>
<comment type="caution">
    <text evidence="3">The sequence shown here is derived from an EMBL/GenBank/DDBJ whole genome shotgun (WGS) entry which is preliminary data.</text>
</comment>
<name>A0A016VZC8_9BILA</name>
<reference evidence="4" key="1">
    <citation type="journal article" date="2015" name="Nat. Genet.">
        <title>The genome and transcriptome of the zoonotic hookworm Ancylostoma ceylanicum identify infection-specific gene families.</title>
        <authorList>
            <person name="Schwarz E.M."/>
            <person name="Hu Y."/>
            <person name="Antoshechkin I."/>
            <person name="Miller M.M."/>
            <person name="Sternberg P.W."/>
            <person name="Aroian R.V."/>
        </authorList>
    </citation>
    <scope>NUCLEOTIDE SEQUENCE</scope>
    <source>
        <strain evidence="4">HY135</strain>
    </source>
</reference>
<gene>
    <name evidence="3" type="primary">Acey_s0002.g1038</name>
    <name evidence="3" type="synonym">Acey-nstp-1</name>
    <name evidence="3" type="ORF">Y032_0002g1038</name>
</gene>
<evidence type="ECO:0000313" key="3">
    <source>
        <dbReference type="EMBL" id="EYC32676.1"/>
    </source>
</evidence>
<dbReference type="GO" id="GO:0016020">
    <property type="term" value="C:membrane"/>
    <property type="evidence" value="ECO:0007669"/>
    <property type="project" value="TreeGrafter"/>
</dbReference>
<keyword evidence="1" id="KW-0812">Transmembrane</keyword>
<accession>A0A016VZC8</accession>
<dbReference type="AlphaFoldDB" id="A0A016VZC8"/>
<feature type="domain" description="Acyltransferase 3" evidence="2">
    <location>
        <begin position="63"/>
        <end position="149"/>
    </location>
</feature>
<dbReference type="OrthoDB" id="999962at2759"/>
<feature type="transmembrane region" description="Helical" evidence="1">
    <location>
        <begin position="120"/>
        <end position="139"/>
    </location>
</feature>